<organism evidence="3 4">
    <name type="scientific">Pseudomonas canadensis</name>
    <dbReference type="NCBI Taxonomy" id="915099"/>
    <lineage>
        <taxon>Bacteria</taxon>
        <taxon>Pseudomonadati</taxon>
        <taxon>Pseudomonadota</taxon>
        <taxon>Gammaproteobacteria</taxon>
        <taxon>Pseudomonadales</taxon>
        <taxon>Pseudomonadaceae</taxon>
        <taxon>Pseudomonas</taxon>
    </lineage>
</organism>
<dbReference type="InterPro" id="IPR000845">
    <property type="entry name" value="Nucleoside_phosphorylase_d"/>
</dbReference>
<dbReference type="RefSeq" id="WP_122767830.1">
    <property type="nucleotide sequence ID" value="NZ_CP139639.1"/>
</dbReference>
<name>A0ABZ0ZY82_9PSED</name>
<proteinExistence type="predicted"/>
<accession>A0ABZ0ZY82</accession>
<dbReference type="InterPro" id="IPR011006">
    <property type="entry name" value="CheY-like_superfamily"/>
</dbReference>
<dbReference type="InterPro" id="IPR001789">
    <property type="entry name" value="Sig_transdc_resp-reg_receiver"/>
</dbReference>
<evidence type="ECO:0000313" key="4">
    <source>
        <dbReference type="Proteomes" id="UP001322392"/>
    </source>
</evidence>
<dbReference type="SUPFAM" id="SSF52172">
    <property type="entry name" value="CheY-like"/>
    <property type="match status" value="1"/>
</dbReference>
<evidence type="ECO:0000256" key="1">
    <source>
        <dbReference type="PROSITE-ProRule" id="PRU00169"/>
    </source>
</evidence>
<keyword evidence="4" id="KW-1185">Reference proteome</keyword>
<dbReference type="PROSITE" id="PS50110">
    <property type="entry name" value="RESPONSE_REGULATORY"/>
    <property type="match status" value="1"/>
</dbReference>
<dbReference type="Proteomes" id="UP001322392">
    <property type="component" value="Chromosome"/>
</dbReference>
<keyword evidence="1" id="KW-0597">Phosphoprotein</keyword>
<dbReference type="EMBL" id="CP139639">
    <property type="protein sequence ID" value="WRI22014.1"/>
    <property type="molecule type" value="Genomic_DNA"/>
</dbReference>
<dbReference type="Pfam" id="PF00072">
    <property type="entry name" value="Response_reg"/>
    <property type="match status" value="1"/>
</dbReference>
<reference evidence="3 4" key="1">
    <citation type="submission" date="2023-12" db="EMBL/GenBank/DDBJ databases">
        <title>First complete genome sequence of Pseudomonas canadensis strain Pcan-CK-23 isolated from homogenized tissues of Zophobas morio larvae.</title>
        <authorList>
            <person name="Kundlacz C."/>
            <person name="Aldeia C."/>
            <person name="Eddoubaji Y."/>
            <person name="Campos-Madueno E.I."/>
            <person name="Endimiani A."/>
        </authorList>
    </citation>
    <scope>NUCLEOTIDE SEQUENCE [LARGE SCALE GENOMIC DNA]</scope>
    <source>
        <strain evidence="3 4">Pcan-CK-23</strain>
    </source>
</reference>
<dbReference type="InterPro" id="IPR035994">
    <property type="entry name" value="Nucleoside_phosphorylase_sf"/>
</dbReference>
<dbReference type="Gene3D" id="3.40.50.2300">
    <property type="match status" value="1"/>
</dbReference>
<sequence length="406" mass="43554">MIKLLIVDDEYEKVLQIKSEVSSLDFEVDIEQATTITAARRMLQQQKYDVLVIDLNLPDATGAPPSEGGGLKFYDLLLLDLSSSIPTDIIFLTAHENLASSLEHEITGRGVSLCQFIPGQEQWKVFVRGRVSLAAARLKRMSALNADIDVAIITALGPPELDAVLNLPYDWKSKRLPGDPTGYHFGVMKRAGKSFNIVAASARRKGMPSSAALAMKMVESFRPKYIVMLGICAGVKARTNLGDVIFANPSWDCGSGKLAENDDGSVVFHAAPTQSPANPHISSLAMELAARDSTISAISGGWKDGTPQGRLSVRVGPMASGAAVLATSSALAPITAQNRELLAVEMEAYAVMAAADFCRAPAPIALAIKSVCDYADAEKSDNWQAYAAYTSAAFFHQLFTDPDFPV</sequence>
<gene>
    <name evidence="3" type="ORF">SPL95_15410</name>
</gene>
<dbReference type="Pfam" id="PF01048">
    <property type="entry name" value="PNP_UDP_1"/>
    <property type="match status" value="1"/>
</dbReference>
<evidence type="ECO:0000259" key="2">
    <source>
        <dbReference type="PROSITE" id="PS50110"/>
    </source>
</evidence>
<dbReference type="Gene3D" id="3.40.50.1580">
    <property type="entry name" value="Nucleoside phosphorylase domain"/>
    <property type="match status" value="1"/>
</dbReference>
<dbReference type="CDD" id="cd00156">
    <property type="entry name" value="REC"/>
    <property type="match status" value="1"/>
</dbReference>
<dbReference type="PANTHER" id="PTHR46832">
    <property type="entry name" value="5'-METHYLTHIOADENOSINE/S-ADENOSYLHOMOCYSTEINE NUCLEOSIDASE"/>
    <property type="match status" value="1"/>
</dbReference>
<dbReference type="SUPFAM" id="SSF53167">
    <property type="entry name" value="Purine and uridine phosphorylases"/>
    <property type="match status" value="1"/>
</dbReference>
<feature type="modified residue" description="4-aspartylphosphate" evidence="1">
    <location>
        <position position="54"/>
    </location>
</feature>
<protein>
    <submittedName>
        <fullName evidence="3">Response regulator</fullName>
    </submittedName>
</protein>
<evidence type="ECO:0000313" key="3">
    <source>
        <dbReference type="EMBL" id="WRI22014.1"/>
    </source>
</evidence>
<dbReference type="PANTHER" id="PTHR46832:SF1">
    <property type="entry name" value="5'-METHYLTHIOADENOSINE_S-ADENOSYLHOMOCYSTEINE NUCLEOSIDASE"/>
    <property type="match status" value="1"/>
</dbReference>
<feature type="domain" description="Response regulatory" evidence="2">
    <location>
        <begin position="3"/>
        <end position="132"/>
    </location>
</feature>